<organism evidence="1 2">
    <name type="scientific">Plantactinospora mayteni</name>
    <dbReference type="NCBI Taxonomy" id="566021"/>
    <lineage>
        <taxon>Bacteria</taxon>
        <taxon>Bacillati</taxon>
        <taxon>Actinomycetota</taxon>
        <taxon>Actinomycetes</taxon>
        <taxon>Micromonosporales</taxon>
        <taxon>Micromonosporaceae</taxon>
        <taxon>Plantactinospora</taxon>
    </lineage>
</organism>
<gene>
    <name evidence="1" type="ORF">Pma05_47490</name>
</gene>
<reference evidence="1 2" key="1">
    <citation type="submission" date="2021-01" db="EMBL/GenBank/DDBJ databases">
        <title>Whole genome shotgun sequence of Plantactinospora mayteni NBRC 109088.</title>
        <authorList>
            <person name="Komaki H."/>
            <person name="Tamura T."/>
        </authorList>
    </citation>
    <scope>NUCLEOTIDE SEQUENCE [LARGE SCALE GENOMIC DNA]</scope>
    <source>
        <strain evidence="1 2">NBRC 109088</strain>
    </source>
</reference>
<sequence length="92" mass="9774">MLSAQVERALRHHKGPVRLLGDRRGGGAVAVYLFAGQAGLPMLGVHAAGRFRGSGGAVLRLAEVWRLSRHLDDLLRQAGFKPPPQGGDDGRA</sequence>
<comment type="caution">
    <text evidence="1">The sequence shown here is derived from an EMBL/GenBank/DDBJ whole genome shotgun (WGS) entry which is preliminary data.</text>
</comment>
<name>A0ABQ4EU47_9ACTN</name>
<evidence type="ECO:0000313" key="1">
    <source>
        <dbReference type="EMBL" id="GIG98176.1"/>
    </source>
</evidence>
<keyword evidence="2" id="KW-1185">Reference proteome</keyword>
<dbReference type="EMBL" id="BONX01000032">
    <property type="protein sequence ID" value="GIG98176.1"/>
    <property type="molecule type" value="Genomic_DNA"/>
</dbReference>
<evidence type="ECO:0000313" key="2">
    <source>
        <dbReference type="Proteomes" id="UP000621500"/>
    </source>
</evidence>
<protein>
    <submittedName>
        <fullName evidence="1">Uncharacterized protein</fullName>
    </submittedName>
</protein>
<proteinExistence type="predicted"/>
<accession>A0ABQ4EU47</accession>
<dbReference type="Proteomes" id="UP000621500">
    <property type="component" value="Unassembled WGS sequence"/>
</dbReference>